<proteinExistence type="predicted"/>
<dbReference type="Gene3D" id="2.50.20.10">
    <property type="entry name" value="Lipoprotein localisation LolA/LolB/LppX"/>
    <property type="match status" value="1"/>
</dbReference>
<name>A0ABT4DXR3_9BACL</name>
<dbReference type="Proteomes" id="UP001207626">
    <property type="component" value="Unassembled WGS sequence"/>
</dbReference>
<reference evidence="2 3" key="1">
    <citation type="submission" date="2022-05" db="EMBL/GenBank/DDBJ databases">
        <title>Genome Sequencing of Bee-Associated Microbes.</title>
        <authorList>
            <person name="Dunlap C."/>
        </authorList>
    </citation>
    <scope>NUCLEOTIDE SEQUENCE [LARGE SCALE GENOMIC DNA]</scope>
    <source>
        <strain evidence="2 3">NRRL NRS-1438</strain>
    </source>
</reference>
<evidence type="ECO:0000256" key="1">
    <source>
        <dbReference type="SAM" id="MobiDB-lite"/>
    </source>
</evidence>
<accession>A0ABT4DXR3</accession>
<dbReference type="RefSeq" id="WP_087435756.1">
    <property type="nucleotide sequence ID" value="NZ_JAMDLV010000019.1"/>
</dbReference>
<keyword evidence="3" id="KW-1185">Reference proteome</keyword>
<sequence>MRRITWILAIVISVAILVVGCGKKDATAVVQDLDHVMSKLESYEGIGTMTLHSGQQPLEYQVEVRYQDPSYYRIVLTNAKKDIKQVVLRNEEGVFVLTPSLNKIFRFQSDWPENQGQVYLYQTLVRSILSDNGRQFATDGDSYVFEVAANYQTDSLVRQKIWLNKNDYAPKQVQVTDSDANVVVEMKFNQFVFGTKFDKDSFDMQRNMTSMNHASIPTGIVDSKDGAGDAAKETTVPEGEPDAKGTGTDPAVEPQKESTEDLGPFGFIEPSYLPEGVAKKDDMEVPESKDHSVMLRYAGTYNFTILESRPKDLEVGLIYGKALDLGFTYGQLTGDEQKTLTWVYDGVKYRMTSADLPEAEMVKVAQSMVDQPGK</sequence>
<dbReference type="PANTHER" id="PTHR37507:SF2">
    <property type="entry name" value="SPORULATION PROTEIN YDCC"/>
    <property type="match status" value="1"/>
</dbReference>
<gene>
    <name evidence="2" type="ORF">M5X09_15590</name>
</gene>
<organism evidence="2 3">
    <name type="scientific">Paenibacillus apiarius</name>
    <dbReference type="NCBI Taxonomy" id="46240"/>
    <lineage>
        <taxon>Bacteria</taxon>
        <taxon>Bacillati</taxon>
        <taxon>Bacillota</taxon>
        <taxon>Bacilli</taxon>
        <taxon>Bacillales</taxon>
        <taxon>Paenibacillaceae</taxon>
        <taxon>Paenibacillus</taxon>
    </lineage>
</organism>
<feature type="compositionally biased region" description="Basic and acidic residues" evidence="1">
    <location>
        <begin position="222"/>
        <end position="232"/>
    </location>
</feature>
<dbReference type="InterPro" id="IPR029046">
    <property type="entry name" value="LolA/LolB/LppX"/>
</dbReference>
<dbReference type="PROSITE" id="PS51257">
    <property type="entry name" value="PROKAR_LIPOPROTEIN"/>
    <property type="match status" value="1"/>
</dbReference>
<feature type="region of interest" description="Disordered" evidence="1">
    <location>
        <begin position="215"/>
        <end position="265"/>
    </location>
</feature>
<dbReference type="InterPro" id="IPR052944">
    <property type="entry name" value="Sporulation_related"/>
</dbReference>
<comment type="caution">
    <text evidence="2">The sequence shown here is derived from an EMBL/GenBank/DDBJ whole genome shotgun (WGS) entry which is preliminary data.</text>
</comment>
<dbReference type="PANTHER" id="PTHR37507">
    <property type="entry name" value="SPORULATION PROTEIN YDCC"/>
    <property type="match status" value="1"/>
</dbReference>
<dbReference type="SUPFAM" id="SSF89392">
    <property type="entry name" value="Prokaryotic lipoproteins and lipoprotein localization factors"/>
    <property type="match status" value="1"/>
</dbReference>
<dbReference type="EMBL" id="JAMDLW010000020">
    <property type="protein sequence ID" value="MCY9521073.1"/>
    <property type="molecule type" value="Genomic_DNA"/>
</dbReference>
<evidence type="ECO:0000313" key="2">
    <source>
        <dbReference type="EMBL" id="MCY9521073.1"/>
    </source>
</evidence>
<protein>
    <submittedName>
        <fullName evidence="2">DUF4367 domain-containing protein</fullName>
    </submittedName>
</protein>
<evidence type="ECO:0000313" key="3">
    <source>
        <dbReference type="Proteomes" id="UP001207626"/>
    </source>
</evidence>